<dbReference type="Gene3D" id="1.10.246.90">
    <property type="entry name" value="Nop domain"/>
    <property type="match status" value="1"/>
</dbReference>
<dbReference type="Pfam" id="PF01798">
    <property type="entry name" value="Nop"/>
    <property type="match status" value="1"/>
</dbReference>
<dbReference type="GO" id="GO:0000244">
    <property type="term" value="P:spliceosomal tri-snRNP complex assembly"/>
    <property type="evidence" value="ECO:0007669"/>
    <property type="project" value="InterPro"/>
</dbReference>
<dbReference type="GO" id="GO:0003723">
    <property type="term" value="F:RNA binding"/>
    <property type="evidence" value="ECO:0007669"/>
    <property type="project" value="UniProtKB-KW"/>
</dbReference>
<proteinExistence type="inferred from homology"/>
<dbReference type="PROSITE" id="PS51358">
    <property type="entry name" value="NOP"/>
    <property type="match status" value="1"/>
</dbReference>
<dbReference type="InterPro" id="IPR036070">
    <property type="entry name" value="Nop_dom_sf"/>
</dbReference>
<evidence type="ECO:0000256" key="8">
    <source>
        <dbReference type="ARBA" id="ARBA00023274"/>
    </source>
</evidence>
<dbReference type="EMBL" id="BLLF01001341">
    <property type="protein sequence ID" value="GFH18702.1"/>
    <property type="molecule type" value="Genomic_DNA"/>
</dbReference>
<evidence type="ECO:0000256" key="4">
    <source>
        <dbReference type="ARBA" id="ARBA00022728"/>
    </source>
</evidence>
<comment type="similarity">
    <text evidence="2">Belongs to the PRP31 family.</text>
</comment>
<dbReference type="FunFam" id="1.10.287.4070:FF:000003">
    <property type="entry name" value="U4/U6 small nuclear ribonucleoprotein PRP31"/>
    <property type="match status" value="1"/>
</dbReference>
<organism evidence="11 12">
    <name type="scientific">Haematococcus lacustris</name>
    <name type="common">Green alga</name>
    <name type="synonym">Haematococcus pluvialis</name>
    <dbReference type="NCBI Taxonomy" id="44745"/>
    <lineage>
        <taxon>Eukaryota</taxon>
        <taxon>Viridiplantae</taxon>
        <taxon>Chlorophyta</taxon>
        <taxon>core chlorophytes</taxon>
        <taxon>Chlorophyceae</taxon>
        <taxon>CS clade</taxon>
        <taxon>Chlamydomonadales</taxon>
        <taxon>Haematococcaceae</taxon>
        <taxon>Haematococcus</taxon>
    </lineage>
</organism>
<dbReference type="Gene3D" id="1.10.287.4070">
    <property type="match status" value="1"/>
</dbReference>
<evidence type="ECO:0000256" key="3">
    <source>
        <dbReference type="ARBA" id="ARBA00022664"/>
    </source>
</evidence>
<evidence type="ECO:0000256" key="5">
    <source>
        <dbReference type="ARBA" id="ARBA00022884"/>
    </source>
</evidence>
<evidence type="ECO:0000313" key="11">
    <source>
        <dbReference type="EMBL" id="GFH18702.1"/>
    </source>
</evidence>
<dbReference type="FunFam" id="1.10.246.90:FF:000002">
    <property type="entry name" value="U4/U6 small nuclear ribonucleoprotein Prp31"/>
    <property type="match status" value="1"/>
</dbReference>
<name>A0A699ZRX2_HAELA</name>
<dbReference type="GO" id="GO:0046540">
    <property type="term" value="C:U4/U6 x U5 tri-snRNP complex"/>
    <property type="evidence" value="ECO:0007669"/>
    <property type="project" value="InterPro"/>
</dbReference>
<dbReference type="InterPro" id="IPR019175">
    <property type="entry name" value="Prp31_C"/>
</dbReference>
<feature type="domain" description="Nop" evidence="10">
    <location>
        <begin position="134"/>
        <end position="249"/>
    </location>
</feature>
<keyword evidence="12" id="KW-1185">Reference proteome</keyword>
<dbReference type="Proteomes" id="UP000485058">
    <property type="component" value="Unassembled WGS sequence"/>
</dbReference>
<dbReference type="Pfam" id="PF09785">
    <property type="entry name" value="Prp31_C"/>
    <property type="match status" value="1"/>
</dbReference>
<comment type="caution">
    <text evidence="11">The sequence shown here is derived from an EMBL/GenBank/DDBJ whole genome shotgun (WGS) entry which is preliminary data.</text>
</comment>
<keyword evidence="4" id="KW-0747">Spliceosome</keyword>
<keyword evidence="6" id="KW-0508">mRNA splicing</keyword>
<evidence type="ECO:0000313" key="12">
    <source>
        <dbReference type="Proteomes" id="UP000485058"/>
    </source>
</evidence>
<dbReference type="InterPro" id="IPR027105">
    <property type="entry name" value="Prp31"/>
</dbReference>
<gene>
    <name evidence="11" type="ORF">HaLaN_15550</name>
</gene>
<dbReference type="GO" id="GO:0071011">
    <property type="term" value="C:precatalytic spliceosome"/>
    <property type="evidence" value="ECO:0007669"/>
    <property type="project" value="TreeGrafter"/>
</dbReference>
<protein>
    <submittedName>
        <fullName evidence="11">Nop domain-containing protein</fullName>
    </submittedName>
</protein>
<dbReference type="SUPFAM" id="SSF89124">
    <property type="entry name" value="Nop domain"/>
    <property type="match status" value="1"/>
</dbReference>
<evidence type="ECO:0000259" key="10">
    <source>
        <dbReference type="PROSITE" id="PS51358"/>
    </source>
</evidence>
<dbReference type="PANTHER" id="PTHR13904:SF0">
    <property type="entry name" value="U4_U6 SMALL NUCLEAR RIBONUCLEOPROTEIN PRP31"/>
    <property type="match status" value="1"/>
</dbReference>
<feature type="region of interest" description="Disordered" evidence="9">
    <location>
        <begin position="256"/>
        <end position="278"/>
    </location>
</feature>
<evidence type="ECO:0000256" key="9">
    <source>
        <dbReference type="SAM" id="MobiDB-lite"/>
    </source>
</evidence>
<sequence length="408" mass="44178">MACAGSHPPACRLLVQCNRLAVDIDNEIAAVHNFIRDKYRLKFPELESLVHHPIDYARVVQRIGNEMDLTLVNLDDILPAATVMVVTVTGTTTSGKPLSAENLGKAEEGCAMALSLDEDKRLILQFVESRMASIAPNLSLIVGSEIAAKLMGLAGGLHALSRMPACNVQVLGAKKKVLSGFSTATLQPHQGFIYGCAVLQQTPQTHRAKAARLVAAKCTLMARVDAYGQDPSGQAMREEILRKIEKMQEPPLAKIVKPLPRPDEGEGKKRRGGRRLRKMKERYGLTDVRKAANRMNFNQAEEEYIDGDEVVGLGLLGKEGSGRLRIVATQSKLKLSAKNAKKARQSSYGGASTSGMQTSGLTTSLAFTPVQGFELADPTKIAATQSTERSGTESYFSSLSGFRSIKKL</sequence>
<evidence type="ECO:0000256" key="1">
    <source>
        <dbReference type="ARBA" id="ARBA00004123"/>
    </source>
</evidence>
<keyword evidence="7" id="KW-0539">Nucleus</keyword>
<evidence type="ECO:0000256" key="6">
    <source>
        <dbReference type="ARBA" id="ARBA00023187"/>
    </source>
</evidence>
<reference evidence="11 12" key="1">
    <citation type="submission" date="2020-02" db="EMBL/GenBank/DDBJ databases">
        <title>Draft genome sequence of Haematococcus lacustris strain NIES-144.</title>
        <authorList>
            <person name="Morimoto D."/>
            <person name="Nakagawa S."/>
            <person name="Yoshida T."/>
            <person name="Sawayama S."/>
        </authorList>
    </citation>
    <scope>NUCLEOTIDE SEQUENCE [LARGE SCALE GENOMIC DNA]</scope>
    <source>
        <strain evidence="11 12">NIES-144</strain>
    </source>
</reference>
<dbReference type="AlphaFoldDB" id="A0A699ZRX2"/>
<keyword evidence="3" id="KW-0507">mRNA processing</keyword>
<keyword evidence="5" id="KW-0694">RNA-binding</keyword>
<accession>A0A699ZRX2</accession>
<dbReference type="InterPro" id="IPR002687">
    <property type="entry name" value="Nop_dom"/>
</dbReference>
<dbReference type="SMART" id="SM00931">
    <property type="entry name" value="NOSIC"/>
    <property type="match status" value="1"/>
</dbReference>
<feature type="compositionally biased region" description="Basic residues" evidence="9">
    <location>
        <begin position="268"/>
        <end position="278"/>
    </location>
</feature>
<dbReference type="GO" id="GO:0005687">
    <property type="term" value="C:U4 snRNP"/>
    <property type="evidence" value="ECO:0007669"/>
    <property type="project" value="TreeGrafter"/>
</dbReference>
<keyword evidence="8" id="KW-0687">Ribonucleoprotein</keyword>
<dbReference type="InterPro" id="IPR012976">
    <property type="entry name" value="NOSIC"/>
</dbReference>
<evidence type="ECO:0000256" key="7">
    <source>
        <dbReference type="ARBA" id="ARBA00023242"/>
    </source>
</evidence>
<comment type="subcellular location">
    <subcellularLocation>
        <location evidence="1">Nucleus</location>
    </subcellularLocation>
</comment>
<dbReference type="InterPro" id="IPR042239">
    <property type="entry name" value="Nop_C"/>
</dbReference>
<dbReference type="PANTHER" id="PTHR13904">
    <property type="entry name" value="PRE-MRNA SPLICING FACTOR PRP31"/>
    <property type="match status" value="1"/>
</dbReference>
<evidence type="ECO:0000256" key="2">
    <source>
        <dbReference type="ARBA" id="ARBA00005572"/>
    </source>
</evidence>